<accession>A0A7W5BYY7</accession>
<dbReference type="GO" id="GO:0031640">
    <property type="term" value="P:killing of cells of another organism"/>
    <property type="evidence" value="ECO:0007669"/>
    <property type="project" value="UniProtKB-KW"/>
</dbReference>
<comment type="catalytic activity">
    <reaction evidence="1 6">
        <text>Hydrolysis of (1-&gt;4)-beta-linkages between N-acetylmuramic acid and N-acetyl-D-glucosamine residues in a peptidoglycan and between N-acetyl-D-glucosamine residues in chitodextrins.</text>
        <dbReference type="EC" id="3.2.1.17"/>
    </reaction>
</comment>
<dbReference type="EC" id="3.2.1.17" evidence="6"/>
<comment type="caution">
    <text evidence="7">The sequence shown here is derived from an EMBL/GenBank/DDBJ whole genome shotgun (WGS) entry which is preliminary data.</text>
</comment>
<sequence>MIKNRNRWLGGGAIGAAAGGALTIAIQVVGHFEGTRNTAYTDPVGIPTICTGHTGPNVRLDQTLSDAECQRLLAGDLGEAFDALEREVAPGVLEAMPPTRRAALGSFIFNVGEGAFARSTLLERLNAGQPRAACEQLSRWIYAGGRKLAGLVRRRAAERELCLVGLGSWDRS</sequence>
<dbReference type="PANTHER" id="PTHR38107">
    <property type="match status" value="1"/>
</dbReference>
<dbReference type="PANTHER" id="PTHR38107:SF3">
    <property type="entry name" value="LYSOZYME RRRD-RELATED"/>
    <property type="match status" value="1"/>
</dbReference>
<keyword evidence="3 6" id="KW-0081">Bacteriolytic enzyme</keyword>
<proteinExistence type="inferred from homology"/>
<dbReference type="Proteomes" id="UP000525987">
    <property type="component" value="Unassembled WGS sequence"/>
</dbReference>
<dbReference type="GO" id="GO:0009253">
    <property type="term" value="P:peptidoglycan catabolic process"/>
    <property type="evidence" value="ECO:0007669"/>
    <property type="project" value="InterPro"/>
</dbReference>
<keyword evidence="2 6" id="KW-0929">Antimicrobial</keyword>
<keyword evidence="5 6" id="KW-0326">Glycosidase</keyword>
<evidence type="ECO:0000313" key="8">
    <source>
        <dbReference type="Proteomes" id="UP000525987"/>
    </source>
</evidence>
<dbReference type="CDD" id="cd16900">
    <property type="entry name" value="endolysin_R21-like"/>
    <property type="match status" value="1"/>
</dbReference>
<organism evidence="7 8">
    <name type="scientific">Halomonas organivorans</name>
    <dbReference type="NCBI Taxonomy" id="257772"/>
    <lineage>
        <taxon>Bacteria</taxon>
        <taxon>Pseudomonadati</taxon>
        <taxon>Pseudomonadota</taxon>
        <taxon>Gammaproteobacteria</taxon>
        <taxon>Oceanospirillales</taxon>
        <taxon>Halomonadaceae</taxon>
        <taxon>Halomonas</taxon>
    </lineage>
</organism>
<dbReference type="RefSeq" id="WP_183387587.1">
    <property type="nucleotide sequence ID" value="NZ_JACHXM010000008.1"/>
</dbReference>
<dbReference type="InterPro" id="IPR023347">
    <property type="entry name" value="Lysozyme_dom_sf"/>
</dbReference>
<evidence type="ECO:0000256" key="1">
    <source>
        <dbReference type="ARBA" id="ARBA00000632"/>
    </source>
</evidence>
<dbReference type="InterPro" id="IPR002196">
    <property type="entry name" value="Glyco_hydro_24"/>
</dbReference>
<protein>
    <recommendedName>
        <fullName evidence="6">Lysozyme</fullName>
        <ecNumber evidence="6">3.2.1.17</ecNumber>
    </recommendedName>
</protein>
<keyword evidence="8" id="KW-1185">Reference proteome</keyword>
<dbReference type="InterPro" id="IPR023346">
    <property type="entry name" value="Lysozyme-like_dom_sf"/>
</dbReference>
<dbReference type="GO" id="GO:0016998">
    <property type="term" value="P:cell wall macromolecule catabolic process"/>
    <property type="evidence" value="ECO:0007669"/>
    <property type="project" value="InterPro"/>
</dbReference>
<dbReference type="SUPFAM" id="SSF53955">
    <property type="entry name" value="Lysozyme-like"/>
    <property type="match status" value="1"/>
</dbReference>
<gene>
    <name evidence="7" type="ORF">FHR96_002080</name>
</gene>
<evidence type="ECO:0000256" key="6">
    <source>
        <dbReference type="RuleBase" id="RU003788"/>
    </source>
</evidence>
<dbReference type="GO" id="GO:0003796">
    <property type="term" value="F:lysozyme activity"/>
    <property type="evidence" value="ECO:0007669"/>
    <property type="project" value="UniProtKB-EC"/>
</dbReference>
<dbReference type="Pfam" id="PF00959">
    <property type="entry name" value="Phage_lysozyme"/>
    <property type="match status" value="1"/>
</dbReference>
<reference evidence="7 8" key="1">
    <citation type="submission" date="2020-08" db="EMBL/GenBank/DDBJ databases">
        <title>Genomic Encyclopedia of Type Strains, Phase III (KMG-III): the genomes of soil and plant-associated and newly described type strains.</title>
        <authorList>
            <person name="Whitman W."/>
        </authorList>
    </citation>
    <scope>NUCLEOTIDE SEQUENCE [LARGE SCALE GENOMIC DNA]</scope>
    <source>
        <strain evidence="7 8">CECT 5995</strain>
    </source>
</reference>
<evidence type="ECO:0000256" key="2">
    <source>
        <dbReference type="ARBA" id="ARBA00022529"/>
    </source>
</evidence>
<name>A0A7W5BYY7_9GAMM</name>
<dbReference type="HAMAP" id="MF_04110">
    <property type="entry name" value="ENDOLYSIN_T4"/>
    <property type="match status" value="1"/>
</dbReference>
<dbReference type="InterPro" id="IPR051018">
    <property type="entry name" value="Bacteriophage_GH24"/>
</dbReference>
<evidence type="ECO:0000313" key="7">
    <source>
        <dbReference type="EMBL" id="MBB3141203.1"/>
    </source>
</evidence>
<dbReference type="InterPro" id="IPR034690">
    <property type="entry name" value="Endolysin_T4_type"/>
</dbReference>
<evidence type="ECO:0000256" key="3">
    <source>
        <dbReference type="ARBA" id="ARBA00022638"/>
    </source>
</evidence>
<keyword evidence="4 6" id="KW-0378">Hydrolase</keyword>
<dbReference type="InterPro" id="IPR043688">
    <property type="entry name" value="SAR_endolysin-like"/>
</dbReference>
<dbReference type="Gene3D" id="1.10.530.40">
    <property type="match status" value="1"/>
</dbReference>
<evidence type="ECO:0000256" key="4">
    <source>
        <dbReference type="ARBA" id="ARBA00022801"/>
    </source>
</evidence>
<dbReference type="GO" id="GO:0042742">
    <property type="term" value="P:defense response to bacterium"/>
    <property type="evidence" value="ECO:0007669"/>
    <property type="project" value="UniProtKB-KW"/>
</dbReference>
<dbReference type="EMBL" id="JACHXM010000008">
    <property type="protein sequence ID" value="MBB3141203.1"/>
    <property type="molecule type" value="Genomic_DNA"/>
</dbReference>
<dbReference type="AlphaFoldDB" id="A0A7W5BYY7"/>
<dbReference type="HAMAP" id="MF_04136">
    <property type="entry name" value="SAR_ENDOLYSIN"/>
    <property type="match status" value="1"/>
</dbReference>
<evidence type="ECO:0000256" key="5">
    <source>
        <dbReference type="ARBA" id="ARBA00023295"/>
    </source>
</evidence>
<comment type="similarity">
    <text evidence="6">Belongs to the glycosyl hydrolase 24 family.</text>
</comment>